<dbReference type="Proteomes" id="UP001364617">
    <property type="component" value="Unassembled WGS sequence"/>
</dbReference>
<organism evidence="2 3">
    <name type="scientific">Phoxinus phoxinus</name>
    <name type="common">Eurasian minnow</name>
    <dbReference type="NCBI Taxonomy" id="58324"/>
    <lineage>
        <taxon>Eukaryota</taxon>
        <taxon>Metazoa</taxon>
        <taxon>Chordata</taxon>
        <taxon>Craniata</taxon>
        <taxon>Vertebrata</taxon>
        <taxon>Euteleostomi</taxon>
        <taxon>Actinopterygii</taxon>
        <taxon>Neopterygii</taxon>
        <taxon>Teleostei</taxon>
        <taxon>Ostariophysi</taxon>
        <taxon>Cypriniformes</taxon>
        <taxon>Leuciscidae</taxon>
        <taxon>Phoxininae</taxon>
        <taxon>Phoxinus</taxon>
    </lineage>
</organism>
<evidence type="ECO:0000313" key="3">
    <source>
        <dbReference type="Proteomes" id="UP001364617"/>
    </source>
</evidence>
<dbReference type="Gene3D" id="2.60.40.10">
    <property type="entry name" value="Immunoglobulins"/>
    <property type="match status" value="1"/>
</dbReference>
<keyword evidence="1" id="KW-0472">Membrane</keyword>
<dbReference type="EMBL" id="JAYKXH010000016">
    <property type="protein sequence ID" value="KAK7140893.1"/>
    <property type="molecule type" value="Genomic_DNA"/>
</dbReference>
<feature type="transmembrane region" description="Helical" evidence="1">
    <location>
        <begin position="152"/>
        <end position="171"/>
    </location>
</feature>
<evidence type="ECO:0000256" key="1">
    <source>
        <dbReference type="SAM" id="Phobius"/>
    </source>
</evidence>
<protein>
    <recommendedName>
        <fullName evidence="4">Ig-like domain-containing protein</fullName>
    </recommendedName>
</protein>
<sequence>MLLGQGIMREFGETLLITVCFLHLLDRGIGESGTCKHAECLNCLFSNASQNSTNDVRENCTIKDFNVTIKSQTNETTVDEGSDVTLTCVHDLPNVSINSFRWEKDNELQGETSETFQIKTILESCLVDCNVDSICGVFNSNITITVKPGSHMVVILVCVGAAAALLMMFAIGMKISLRRGQVQSQARKRQRQQNMENIHSTVNTVTSYY</sequence>
<keyword evidence="1" id="KW-1133">Transmembrane helix</keyword>
<keyword evidence="1" id="KW-0812">Transmembrane</keyword>
<keyword evidence="3" id="KW-1185">Reference proteome</keyword>
<proteinExistence type="predicted"/>
<dbReference type="InterPro" id="IPR013783">
    <property type="entry name" value="Ig-like_fold"/>
</dbReference>
<reference evidence="2 3" key="1">
    <citation type="submission" date="2024-02" db="EMBL/GenBank/DDBJ databases">
        <title>Chromosome-level genome assembly of the Eurasian Minnow (Phoxinus phoxinus).</title>
        <authorList>
            <person name="Oriowo T.O."/>
            <person name="Martin S."/>
            <person name="Stange M."/>
            <person name="Chrysostomakis Y."/>
            <person name="Brown T."/>
            <person name="Winkler S."/>
            <person name="Kukowka S."/>
            <person name="Myers E.W."/>
            <person name="Bohne A."/>
        </authorList>
    </citation>
    <scope>NUCLEOTIDE SEQUENCE [LARGE SCALE GENOMIC DNA]</scope>
    <source>
        <strain evidence="2">ZFMK-TIS-60720</strain>
        <tissue evidence="2">Whole Organism</tissue>
    </source>
</reference>
<accession>A0AAN9CKU0</accession>
<name>A0AAN9CKU0_9TELE</name>
<evidence type="ECO:0000313" key="2">
    <source>
        <dbReference type="EMBL" id="KAK7140893.1"/>
    </source>
</evidence>
<evidence type="ECO:0008006" key="4">
    <source>
        <dbReference type="Google" id="ProtNLM"/>
    </source>
</evidence>
<comment type="caution">
    <text evidence="2">The sequence shown here is derived from an EMBL/GenBank/DDBJ whole genome shotgun (WGS) entry which is preliminary data.</text>
</comment>
<gene>
    <name evidence="2" type="ORF">R3I93_015132</name>
</gene>
<dbReference type="AlphaFoldDB" id="A0AAN9CKU0"/>